<evidence type="ECO:0000313" key="4">
    <source>
        <dbReference type="Proteomes" id="UP001143543"/>
    </source>
</evidence>
<dbReference type="Gene3D" id="3.10.450.50">
    <property type="match status" value="1"/>
</dbReference>
<dbReference type="RefSeq" id="WP_281764264.1">
    <property type="nucleotide sequence ID" value="NZ_BRVO01000001.1"/>
</dbReference>
<dbReference type="PANTHER" id="PTHR38436">
    <property type="entry name" value="POLYKETIDE CYCLASE SNOAL-LIKE DOMAIN"/>
    <property type="match status" value="1"/>
</dbReference>
<gene>
    <name evidence="3" type="ORF">Y10_09980</name>
</gene>
<keyword evidence="1" id="KW-0175">Coiled coil</keyword>
<evidence type="ECO:0000256" key="2">
    <source>
        <dbReference type="SAM" id="SignalP"/>
    </source>
</evidence>
<evidence type="ECO:0008006" key="5">
    <source>
        <dbReference type="Google" id="ProtNLM"/>
    </source>
</evidence>
<dbReference type="EMBL" id="BRVO01000001">
    <property type="protein sequence ID" value="GLB48630.1"/>
    <property type="molecule type" value="Genomic_DNA"/>
</dbReference>
<dbReference type="Proteomes" id="UP001143543">
    <property type="component" value="Unassembled WGS sequence"/>
</dbReference>
<keyword evidence="4" id="KW-1185">Reference proteome</keyword>
<evidence type="ECO:0000256" key="1">
    <source>
        <dbReference type="SAM" id="Coils"/>
    </source>
</evidence>
<dbReference type="SUPFAM" id="SSF54427">
    <property type="entry name" value="NTF2-like"/>
    <property type="match status" value="1"/>
</dbReference>
<feature type="signal peptide" evidence="2">
    <location>
        <begin position="1"/>
        <end position="29"/>
    </location>
</feature>
<keyword evidence="2" id="KW-0732">Signal</keyword>
<dbReference type="PANTHER" id="PTHR38436:SF1">
    <property type="entry name" value="ESTER CYCLASE"/>
    <property type="match status" value="1"/>
</dbReference>
<dbReference type="PROSITE" id="PS51257">
    <property type="entry name" value="PROKAR_LIPOPROTEIN"/>
    <property type="match status" value="1"/>
</dbReference>
<feature type="coiled-coil region" evidence="1">
    <location>
        <begin position="32"/>
        <end position="59"/>
    </location>
</feature>
<dbReference type="InterPro" id="IPR009959">
    <property type="entry name" value="Cyclase_SnoaL-like"/>
</dbReference>
<sequence>MKKRIIKSVALKLMTVGLLGAAVSCSTPAADTSKYEDEIAALKEQLKEVAENNAVVATNLKTFDTLDFEVYSNQEWKRLHESHAEDILVHYPDGHTTTGIEDHIKELAPMFVFAPDTRIEEHPVKVGAGNLTAVTGVLQGTFTAPMPIGGGKFIQPTGKAFKIPMCTVGLWNDEGVMYEEYLFWDNQAFMKQIGLAE</sequence>
<evidence type="ECO:0000313" key="3">
    <source>
        <dbReference type="EMBL" id="GLB48630.1"/>
    </source>
</evidence>
<proteinExistence type="predicted"/>
<dbReference type="Pfam" id="PF07366">
    <property type="entry name" value="SnoaL"/>
    <property type="match status" value="1"/>
</dbReference>
<name>A0ABQ5MGT7_9FLAO</name>
<protein>
    <recommendedName>
        <fullName evidence="5">Polyketide cyclase</fullName>
    </recommendedName>
</protein>
<feature type="chain" id="PRO_5045277180" description="Polyketide cyclase" evidence="2">
    <location>
        <begin position="30"/>
        <end position="197"/>
    </location>
</feature>
<organism evidence="3 4">
    <name type="scientific">Neptunitalea lumnitzerae</name>
    <dbReference type="NCBI Taxonomy" id="2965509"/>
    <lineage>
        <taxon>Bacteria</taxon>
        <taxon>Pseudomonadati</taxon>
        <taxon>Bacteroidota</taxon>
        <taxon>Flavobacteriia</taxon>
        <taxon>Flavobacteriales</taxon>
        <taxon>Flavobacteriaceae</taxon>
        <taxon>Neptunitalea</taxon>
    </lineage>
</organism>
<comment type="caution">
    <text evidence="3">The sequence shown here is derived from an EMBL/GenBank/DDBJ whole genome shotgun (WGS) entry which is preliminary data.</text>
</comment>
<reference evidence="3" key="1">
    <citation type="submission" date="2022-07" db="EMBL/GenBank/DDBJ databases">
        <title>Taxonomy of Novel Oxalotrophic and Methylotrophic Bacteria.</title>
        <authorList>
            <person name="Sahin N."/>
            <person name="Tani A."/>
        </authorList>
    </citation>
    <scope>NUCLEOTIDE SEQUENCE</scope>
    <source>
        <strain evidence="3">Y10</strain>
    </source>
</reference>
<accession>A0ABQ5MGT7</accession>
<dbReference type="InterPro" id="IPR032710">
    <property type="entry name" value="NTF2-like_dom_sf"/>
</dbReference>